<comment type="similarity">
    <text evidence="1">Belongs to the universal stress protein A family.</text>
</comment>
<organism evidence="3 4">
    <name type="scientific">Bifidobacterium psychraerophilum</name>
    <dbReference type="NCBI Taxonomy" id="218140"/>
    <lineage>
        <taxon>Bacteria</taxon>
        <taxon>Bacillati</taxon>
        <taxon>Actinomycetota</taxon>
        <taxon>Actinomycetes</taxon>
        <taxon>Bifidobacteriales</taxon>
        <taxon>Bifidobacteriaceae</taxon>
        <taxon>Bifidobacterium</taxon>
    </lineage>
</organism>
<gene>
    <name evidence="3" type="ORF">BPSY_1350</name>
</gene>
<accession>A0A087CGV0</accession>
<feature type="domain" description="UspA" evidence="2">
    <location>
        <begin position="199"/>
        <end position="336"/>
    </location>
</feature>
<comment type="caution">
    <text evidence="3">The sequence shown here is derived from an EMBL/GenBank/DDBJ whole genome shotgun (WGS) entry which is preliminary data.</text>
</comment>
<sequence>MTQQQEADMGRNTAGIASDADIVVGVDGSEESFAALRWALEESVLTGQGVNAVFGWTKSWDLGAEPHDEGDWRRVRAGITKVLDSWVNKTCADIPFDREKLTLTPVRASGPSALLQIGESAQQIVVGRRSLGRVARWFLGSTSSSLAEDADVPVTVVRIPEDDAEQVEYEIEAAFNVKGATAPEHRIPDRNASQRKRNESIVVGVDGSELSMKALDFAAREAAIHNADLHVLYCWQIKDLGPIPGYENAVPPLAVGQHSADAALDSILERSDIPETVELHAHAFHTSPAKGLINASQYASWVIVGSRGLSGLDAHFLGSVSKQLINLADSTVSIVR</sequence>
<dbReference type="AlphaFoldDB" id="A0A087CGV0"/>
<evidence type="ECO:0000259" key="2">
    <source>
        <dbReference type="Pfam" id="PF00582"/>
    </source>
</evidence>
<dbReference type="RefSeq" id="WP_051921819.1">
    <property type="nucleotide sequence ID" value="NZ_JALCNH010000002.1"/>
</dbReference>
<dbReference type="PANTHER" id="PTHR31964">
    <property type="entry name" value="ADENINE NUCLEOTIDE ALPHA HYDROLASES-LIKE SUPERFAMILY PROTEIN"/>
    <property type="match status" value="1"/>
</dbReference>
<protein>
    <submittedName>
        <fullName evidence="3">UspA domain-containing protein</fullName>
    </submittedName>
</protein>
<dbReference type="GeneID" id="98300556"/>
<proteinExistence type="inferred from homology"/>
<evidence type="ECO:0000313" key="4">
    <source>
        <dbReference type="Proteomes" id="UP000029050"/>
    </source>
</evidence>
<dbReference type="STRING" id="218140.BPSY_1350"/>
<dbReference type="InterPro" id="IPR006015">
    <property type="entry name" value="Universal_stress_UspA"/>
</dbReference>
<dbReference type="PANTHER" id="PTHR31964:SF113">
    <property type="entry name" value="USPA DOMAIN-CONTAINING PROTEIN"/>
    <property type="match status" value="1"/>
</dbReference>
<feature type="domain" description="UspA" evidence="2">
    <location>
        <begin position="22"/>
        <end position="158"/>
    </location>
</feature>
<reference evidence="3 4" key="1">
    <citation type="submission" date="2014-03" db="EMBL/GenBank/DDBJ databases">
        <title>Genomics of Bifidobacteria.</title>
        <authorList>
            <person name="Ventura M."/>
            <person name="Milani C."/>
            <person name="Lugli G.A."/>
        </authorList>
    </citation>
    <scope>NUCLEOTIDE SEQUENCE [LARGE SCALE GENOMIC DNA]</scope>
    <source>
        <strain evidence="3 4">LMG 21775</strain>
    </source>
</reference>
<evidence type="ECO:0000313" key="3">
    <source>
        <dbReference type="EMBL" id="KFI82500.1"/>
    </source>
</evidence>
<dbReference type="SUPFAM" id="SSF52402">
    <property type="entry name" value="Adenine nucleotide alpha hydrolases-like"/>
    <property type="match status" value="2"/>
</dbReference>
<keyword evidence="4" id="KW-1185">Reference proteome</keyword>
<dbReference type="Pfam" id="PF00582">
    <property type="entry name" value="Usp"/>
    <property type="match status" value="2"/>
</dbReference>
<dbReference type="InterPro" id="IPR014729">
    <property type="entry name" value="Rossmann-like_a/b/a_fold"/>
</dbReference>
<dbReference type="InterPro" id="IPR006016">
    <property type="entry name" value="UspA"/>
</dbReference>
<dbReference type="CDD" id="cd00293">
    <property type="entry name" value="USP-like"/>
    <property type="match status" value="1"/>
</dbReference>
<dbReference type="EMBL" id="JGZI01000009">
    <property type="protein sequence ID" value="KFI82500.1"/>
    <property type="molecule type" value="Genomic_DNA"/>
</dbReference>
<dbReference type="eggNOG" id="COG0589">
    <property type="taxonomic scope" value="Bacteria"/>
</dbReference>
<name>A0A087CGV0_9BIFI</name>
<dbReference type="PRINTS" id="PR01438">
    <property type="entry name" value="UNVRSLSTRESS"/>
</dbReference>
<dbReference type="Gene3D" id="3.40.50.620">
    <property type="entry name" value="HUPs"/>
    <property type="match status" value="2"/>
</dbReference>
<evidence type="ECO:0000256" key="1">
    <source>
        <dbReference type="ARBA" id="ARBA00008791"/>
    </source>
</evidence>
<dbReference type="Proteomes" id="UP000029050">
    <property type="component" value="Unassembled WGS sequence"/>
</dbReference>